<organism evidence="1 2">
    <name type="scientific">Dentiscutata heterogama</name>
    <dbReference type="NCBI Taxonomy" id="1316150"/>
    <lineage>
        <taxon>Eukaryota</taxon>
        <taxon>Fungi</taxon>
        <taxon>Fungi incertae sedis</taxon>
        <taxon>Mucoromycota</taxon>
        <taxon>Glomeromycotina</taxon>
        <taxon>Glomeromycetes</taxon>
        <taxon>Diversisporales</taxon>
        <taxon>Gigasporaceae</taxon>
        <taxon>Dentiscutata</taxon>
    </lineage>
</organism>
<proteinExistence type="predicted"/>
<reference evidence="1" key="1">
    <citation type="submission" date="2021-06" db="EMBL/GenBank/DDBJ databases">
        <authorList>
            <person name="Kallberg Y."/>
            <person name="Tangrot J."/>
            <person name="Rosling A."/>
        </authorList>
    </citation>
    <scope>NUCLEOTIDE SEQUENCE</scope>
    <source>
        <strain evidence="1">IL203A</strain>
    </source>
</reference>
<name>A0ACA9QLS7_9GLOM</name>
<feature type="non-terminal residue" evidence="1">
    <location>
        <position position="1"/>
    </location>
</feature>
<gene>
    <name evidence="1" type="ORF">DHETER_LOCUS15038</name>
</gene>
<evidence type="ECO:0000313" key="1">
    <source>
        <dbReference type="EMBL" id="CAG8757285.1"/>
    </source>
</evidence>
<dbReference type="Proteomes" id="UP000789702">
    <property type="component" value="Unassembled WGS sequence"/>
</dbReference>
<dbReference type="EMBL" id="CAJVPU010049355">
    <property type="protein sequence ID" value="CAG8757285.1"/>
    <property type="molecule type" value="Genomic_DNA"/>
</dbReference>
<keyword evidence="2" id="KW-1185">Reference proteome</keyword>
<evidence type="ECO:0000313" key="2">
    <source>
        <dbReference type="Proteomes" id="UP000789702"/>
    </source>
</evidence>
<protein>
    <submittedName>
        <fullName evidence="1">12235_t:CDS:1</fullName>
    </submittedName>
</protein>
<sequence>EGCGKKGNNCNYEKGTCSAEGYKNCEIGIKYSKEDSKLVLLVFDPLGFGDA</sequence>
<comment type="caution">
    <text evidence="1">The sequence shown here is derived from an EMBL/GenBank/DDBJ whole genome shotgun (WGS) entry which is preliminary data.</text>
</comment>
<accession>A0ACA9QLS7</accession>